<evidence type="ECO:0000256" key="1">
    <source>
        <dbReference type="ARBA" id="ARBA00023002"/>
    </source>
</evidence>
<dbReference type="Pfam" id="PF03807">
    <property type="entry name" value="F420_oxidored"/>
    <property type="match status" value="1"/>
</dbReference>
<dbReference type="KEGG" id="aaq:AOC05_05935"/>
<accession>A0A0M3UG17</accession>
<dbReference type="InterPro" id="IPR036291">
    <property type="entry name" value="NAD(P)-bd_dom_sf"/>
</dbReference>
<dbReference type="Gene3D" id="3.40.50.720">
    <property type="entry name" value="NAD(P)-binding Rossmann-like Domain"/>
    <property type="match status" value="1"/>
</dbReference>
<evidence type="ECO:0000313" key="4">
    <source>
        <dbReference type="Proteomes" id="UP000062833"/>
    </source>
</evidence>
<keyword evidence="1" id="KW-0560">Oxidoreductase</keyword>
<feature type="domain" description="Pyrroline-5-carboxylate reductase catalytic N-terminal" evidence="2">
    <location>
        <begin position="3"/>
        <end position="93"/>
    </location>
</feature>
<dbReference type="RefSeq" id="WP_062006444.1">
    <property type="nucleotide sequence ID" value="NZ_CP012677.1"/>
</dbReference>
<gene>
    <name evidence="3" type="ORF">AOC05_05935</name>
</gene>
<dbReference type="InterPro" id="IPR051267">
    <property type="entry name" value="STEAP_metalloreductase"/>
</dbReference>
<dbReference type="AlphaFoldDB" id="A0A0M3UG17"/>
<name>A0A0M3UG17_9MICC</name>
<dbReference type="Proteomes" id="UP000062833">
    <property type="component" value="Chromosome"/>
</dbReference>
<reference evidence="4" key="1">
    <citation type="submission" date="2015-09" db="EMBL/GenBank/DDBJ databases">
        <title>Complete genome of Arthrobacter alpinus strain R3.8.</title>
        <authorList>
            <person name="See-Too W.S."/>
            <person name="Chan K.G."/>
        </authorList>
    </citation>
    <scope>NUCLEOTIDE SEQUENCE [LARGE SCALE GENOMIC DNA]</scope>
    <source>
        <strain evidence="4">R3.8</strain>
    </source>
</reference>
<dbReference type="EMBL" id="CP012677">
    <property type="protein sequence ID" value="ALE91979.1"/>
    <property type="molecule type" value="Genomic_DNA"/>
</dbReference>
<keyword evidence="4" id="KW-1185">Reference proteome</keyword>
<evidence type="ECO:0000313" key="3">
    <source>
        <dbReference type="EMBL" id="ALE91979.1"/>
    </source>
</evidence>
<dbReference type="OrthoDB" id="5738121at2"/>
<dbReference type="PATRIC" id="fig|656366.3.peg.1266"/>
<proteinExistence type="predicted"/>
<evidence type="ECO:0000259" key="2">
    <source>
        <dbReference type="Pfam" id="PF03807"/>
    </source>
</evidence>
<dbReference type="InterPro" id="IPR028939">
    <property type="entry name" value="P5C_Rdtase_cat_N"/>
</dbReference>
<sequence>MSQITIFGNGHMARAIGVRMIRARHSVQILGRDGEKTRGLVEDLGAGASGGGEEAVVEGGIVFLAVPYEEATKVVTLYGETLAGRVVVDMCNPIDLGTFDGMRTPAGSSGAEQVALHASKDALVVKAFNTCFAATLEAGQVAGQPLDVFIAGDSQEAKMKVSAVVAASGLRPIDVGPLRRARELEAMMLMFMGLQVSPHHENFNWDTAVKLLP</sequence>
<protein>
    <recommendedName>
        <fullName evidence="2">Pyrroline-5-carboxylate reductase catalytic N-terminal domain-containing protein</fullName>
    </recommendedName>
</protein>
<dbReference type="SUPFAM" id="SSF51735">
    <property type="entry name" value="NAD(P)-binding Rossmann-fold domains"/>
    <property type="match status" value="1"/>
</dbReference>
<dbReference type="PANTHER" id="PTHR14239:SF10">
    <property type="entry name" value="REDUCTASE"/>
    <property type="match status" value="1"/>
</dbReference>
<dbReference type="PANTHER" id="PTHR14239">
    <property type="entry name" value="DUDULIN-RELATED"/>
    <property type="match status" value="1"/>
</dbReference>
<organism evidence="3 4">
    <name type="scientific">Arthrobacter alpinus</name>
    <dbReference type="NCBI Taxonomy" id="656366"/>
    <lineage>
        <taxon>Bacteria</taxon>
        <taxon>Bacillati</taxon>
        <taxon>Actinomycetota</taxon>
        <taxon>Actinomycetes</taxon>
        <taxon>Micrococcales</taxon>
        <taxon>Micrococcaceae</taxon>
        <taxon>Arthrobacter</taxon>
    </lineage>
</organism>
<dbReference type="GO" id="GO:0016491">
    <property type="term" value="F:oxidoreductase activity"/>
    <property type="evidence" value="ECO:0007669"/>
    <property type="project" value="UniProtKB-KW"/>
</dbReference>